<dbReference type="InterPro" id="IPR033732">
    <property type="entry name" value="ATP_synth_F1_a_nt-bd_dom"/>
</dbReference>
<name>E0NRE7_9BACT</name>
<dbReference type="FunFam" id="2.40.30.20:FF:000001">
    <property type="entry name" value="ATP synthase subunit alpha"/>
    <property type="match status" value="1"/>
</dbReference>
<feature type="binding site" evidence="14">
    <location>
        <begin position="173"/>
        <end position="180"/>
    </location>
    <ligand>
        <name>ATP</name>
        <dbReference type="ChEBI" id="CHEBI:30616"/>
    </ligand>
</feature>
<dbReference type="AlphaFoldDB" id="E0NRE7"/>
<dbReference type="CDD" id="cd18116">
    <property type="entry name" value="ATP-synt_F1_alpha_N"/>
    <property type="match status" value="1"/>
</dbReference>
<keyword evidence="7 14" id="KW-0067">ATP-binding</keyword>
<dbReference type="InterPro" id="IPR038376">
    <property type="entry name" value="ATP_synth_asu_C_sf"/>
</dbReference>
<comment type="subcellular location">
    <subcellularLocation>
        <location evidence="14">Cell membrane</location>
        <topology evidence="14">Peripheral membrane protein</topology>
    </subcellularLocation>
    <subcellularLocation>
        <location evidence="2">Membrane</location>
        <topology evidence="2">Peripheral membrane protein</topology>
    </subcellularLocation>
</comment>
<accession>E0NRE7</accession>
<keyword evidence="6 14" id="KW-0375">Hydrogen ion transport</keyword>
<dbReference type="InterPro" id="IPR023366">
    <property type="entry name" value="ATP_synth_asu-like_sf"/>
</dbReference>
<evidence type="ECO:0000256" key="1">
    <source>
        <dbReference type="ARBA" id="ARBA00003784"/>
    </source>
</evidence>
<dbReference type="FunFam" id="1.20.150.20:FF:000001">
    <property type="entry name" value="ATP synthase subunit alpha"/>
    <property type="match status" value="1"/>
</dbReference>
<dbReference type="HAMAP" id="MF_01346">
    <property type="entry name" value="ATP_synth_alpha_bact"/>
    <property type="match status" value="1"/>
</dbReference>
<evidence type="ECO:0000256" key="12">
    <source>
        <dbReference type="ARBA" id="ARBA00023310"/>
    </source>
</evidence>
<dbReference type="OrthoDB" id="9803053at2"/>
<evidence type="ECO:0000259" key="15">
    <source>
        <dbReference type="Pfam" id="PF00006"/>
    </source>
</evidence>
<evidence type="ECO:0000256" key="13">
    <source>
        <dbReference type="ARBA" id="ARBA00026013"/>
    </source>
</evidence>
<dbReference type="InterPro" id="IPR000793">
    <property type="entry name" value="ATP_synth_asu_C"/>
</dbReference>
<dbReference type="GO" id="GO:0005524">
    <property type="term" value="F:ATP binding"/>
    <property type="evidence" value="ECO:0007669"/>
    <property type="project" value="UniProtKB-UniRule"/>
</dbReference>
<proteinExistence type="inferred from homology"/>
<dbReference type="PANTHER" id="PTHR48082">
    <property type="entry name" value="ATP SYNTHASE SUBUNIT ALPHA, MITOCHONDRIAL"/>
    <property type="match status" value="1"/>
</dbReference>
<dbReference type="eggNOG" id="COG0056">
    <property type="taxonomic scope" value="Bacteria"/>
</dbReference>
<dbReference type="Pfam" id="PF02874">
    <property type="entry name" value="ATP-synt_ab_N"/>
    <property type="match status" value="1"/>
</dbReference>
<protein>
    <recommendedName>
        <fullName evidence="14">ATP synthase subunit alpha</fullName>
        <ecNumber evidence="14">7.1.2.2</ecNumber>
    </recommendedName>
    <alternativeName>
        <fullName evidence="14">ATP synthase F1 sector subunit alpha</fullName>
    </alternativeName>
    <alternativeName>
        <fullName evidence="14">F-ATPase subunit alpha</fullName>
    </alternativeName>
</protein>
<keyword evidence="4 14" id="KW-0813">Transport</keyword>
<dbReference type="SUPFAM" id="SSF47917">
    <property type="entry name" value="C-terminal domain of alpha and beta subunits of F1 ATP synthase"/>
    <property type="match status" value="1"/>
</dbReference>
<dbReference type="NCBIfam" id="NF009884">
    <property type="entry name" value="PRK13343.1"/>
    <property type="match status" value="1"/>
</dbReference>
<dbReference type="HOGENOM" id="CLU_010091_2_1_10"/>
<dbReference type="Gene3D" id="3.40.50.300">
    <property type="entry name" value="P-loop containing nucleotide triphosphate hydrolases"/>
    <property type="match status" value="1"/>
</dbReference>
<evidence type="ECO:0000313" key="18">
    <source>
        <dbReference type="EMBL" id="EFM02243.1"/>
    </source>
</evidence>
<evidence type="ECO:0000259" key="17">
    <source>
        <dbReference type="Pfam" id="PF02874"/>
    </source>
</evidence>
<dbReference type="InterPro" id="IPR004100">
    <property type="entry name" value="ATPase_F1/V1/A1_a/bsu_N"/>
</dbReference>
<dbReference type="NCBIfam" id="TIGR00962">
    <property type="entry name" value="atpA"/>
    <property type="match status" value="1"/>
</dbReference>
<dbReference type="InterPro" id="IPR036121">
    <property type="entry name" value="ATPase_F1/V1/A1_a/bsu_N_sf"/>
</dbReference>
<dbReference type="GO" id="GO:0043531">
    <property type="term" value="F:ADP binding"/>
    <property type="evidence" value="ECO:0007669"/>
    <property type="project" value="TreeGrafter"/>
</dbReference>
<evidence type="ECO:0000259" key="16">
    <source>
        <dbReference type="Pfam" id="PF00306"/>
    </source>
</evidence>
<keyword evidence="14" id="KW-1003">Cell membrane</keyword>
<evidence type="ECO:0000256" key="8">
    <source>
        <dbReference type="ARBA" id="ARBA00022967"/>
    </source>
</evidence>
<feature type="site" description="Required for activity" evidence="14">
    <location>
        <position position="389"/>
    </location>
</feature>
<comment type="function">
    <text evidence="1 14">Produces ATP from ADP in the presence of a proton gradient across the membrane. The alpha chain is a regulatory subunit.</text>
</comment>
<dbReference type="GO" id="GO:0005886">
    <property type="term" value="C:plasma membrane"/>
    <property type="evidence" value="ECO:0007669"/>
    <property type="project" value="UniProtKB-SubCell"/>
</dbReference>
<gene>
    <name evidence="14 18" type="primary">atpA</name>
    <name evidence="18" type="ORF">HMPREF0658_0748</name>
</gene>
<dbReference type="RefSeq" id="WP_006948538.1">
    <property type="nucleotide sequence ID" value="NZ_BAJI01000013.1"/>
</dbReference>
<evidence type="ECO:0000256" key="11">
    <source>
        <dbReference type="ARBA" id="ARBA00023196"/>
    </source>
</evidence>
<sequence length="529" mass="57667">MSDKIKPSEVSEVLLKQLQDLSDEAQFDEVGTVLQVSDGVARIYGLKNAEANELLEFENGTMAIVMNLEEDNVGCVLLGTTSGIKEGMVVKRTKRIASIRVNDHMLGRVINPLGEAIDGKGELDLSESFEMPLDRKAPGVIFRQPVKEPLQTGLKAVDSMIPIGRGQRELIIGDRQTGKTAIAIDTIINQKSFYEAGKPVYCIYVAIGQKASTVAALVSTLKEHGAMAYTIVVSATAADPAAMQYYAPFAGAAIGEYFRDRGEAALVVYDDLSKQAVAYREVSLILRRPSGREAYPGDVFYLHSRLLERAARINDQQEVAEQMNDLPACLKGHVKGGGSLTALPIIETQAGDVSAYIPTNVISITDGQIYLESDLFNQGFRPAINVGISVSRVGGSAQIKSMKKVAGTLKIDMAQYRELEAFSKFSSDMDAVTAMTLDRGRKNNQLLIQPQYSPMPVGEQVAILYCGTKGLMQAVPVEKVRECQETFLDKMRSTHHAVIDQLASGQIDDTAIEVIERTMADITATYKQE</sequence>
<dbReference type="InterPro" id="IPR005294">
    <property type="entry name" value="ATP_synth_F1_asu"/>
</dbReference>
<evidence type="ECO:0000256" key="7">
    <source>
        <dbReference type="ARBA" id="ARBA00022840"/>
    </source>
</evidence>
<dbReference type="PIRSF" id="PIRSF039088">
    <property type="entry name" value="F_ATPase_subunit_alpha"/>
    <property type="match status" value="1"/>
</dbReference>
<dbReference type="Pfam" id="PF00006">
    <property type="entry name" value="ATP-synt_ab"/>
    <property type="match status" value="1"/>
</dbReference>
<dbReference type="Pfam" id="PF00306">
    <property type="entry name" value="ATP-synt_ab_C"/>
    <property type="match status" value="1"/>
</dbReference>
<dbReference type="SUPFAM" id="SSF52540">
    <property type="entry name" value="P-loop containing nucleoside triphosphate hydrolases"/>
    <property type="match status" value="1"/>
</dbReference>
<evidence type="ECO:0000256" key="3">
    <source>
        <dbReference type="ARBA" id="ARBA00008936"/>
    </source>
</evidence>
<dbReference type="STRING" id="862515.HMPREF0658_0748"/>
<comment type="catalytic activity">
    <reaction evidence="14">
        <text>ATP + H2O + 4 H(+)(in) = ADP + phosphate + 5 H(+)(out)</text>
        <dbReference type="Rhea" id="RHEA:57720"/>
        <dbReference type="ChEBI" id="CHEBI:15377"/>
        <dbReference type="ChEBI" id="CHEBI:15378"/>
        <dbReference type="ChEBI" id="CHEBI:30616"/>
        <dbReference type="ChEBI" id="CHEBI:43474"/>
        <dbReference type="ChEBI" id="CHEBI:456216"/>
        <dbReference type="EC" id="7.1.2.2"/>
    </reaction>
</comment>
<dbReference type="CDD" id="cd18113">
    <property type="entry name" value="ATP-synt_F1_alpha_C"/>
    <property type="match status" value="1"/>
</dbReference>
<dbReference type="GO" id="GO:0016787">
    <property type="term" value="F:hydrolase activity"/>
    <property type="evidence" value="ECO:0007669"/>
    <property type="project" value="UniProtKB-KW"/>
</dbReference>
<evidence type="ECO:0000313" key="19">
    <source>
        <dbReference type="Proteomes" id="UP000004394"/>
    </source>
</evidence>
<dbReference type="EC" id="7.1.2.2" evidence="14"/>
<reference evidence="18" key="1">
    <citation type="submission" date="2010-07" db="EMBL/GenBank/DDBJ databases">
        <authorList>
            <person name="Muzny D."/>
            <person name="Qin X."/>
            <person name="Deng J."/>
            <person name="Jiang H."/>
            <person name="Liu Y."/>
            <person name="Qu J."/>
            <person name="Song X.-Z."/>
            <person name="Zhang L."/>
            <person name="Thornton R."/>
            <person name="Coyle M."/>
            <person name="Francisco L."/>
            <person name="Jackson L."/>
            <person name="Javaid M."/>
            <person name="Korchina V."/>
            <person name="Kovar C."/>
            <person name="Mata R."/>
            <person name="Mathew T."/>
            <person name="Ngo R."/>
            <person name="Nguyen L."/>
            <person name="Nguyen N."/>
            <person name="Okwuonu G."/>
            <person name="Ongeri F."/>
            <person name="Pham C."/>
            <person name="Simmons D."/>
            <person name="Wilczek-Boney K."/>
            <person name="Hale W."/>
            <person name="Jakkamsetti A."/>
            <person name="Pham P."/>
            <person name="Ruth R."/>
            <person name="San Lucas F."/>
            <person name="Warren J."/>
            <person name="Zhang J."/>
            <person name="Zhao Z."/>
            <person name="Zhou C."/>
            <person name="Zhu D."/>
            <person name="Lee S."/>
            <person name="Bess C."/>
            <person name="Blankenburg K."/>
            <person name="Forbes L."/>
            <person name="Fu Q."/>
            <person name="Gubbala S."/>
            <person name="Hirani K."/>
            <person name="Jayaseelan J.C."/>
            <person name="Lara F."/>
            <person name="Munidasa M."/>
            <person name="Palculict T."/>
            <person name="Patil S."/>
            <person name="Pu L.-L."/>
            <person name="Saada N."/>
            <person name="Tang L."/>
            <person name="Weissenberger G."/>
            <person name="Zhu Y."/>
            <person name="Hemphill L."/>
            <person name="Shang Y."/>
            <person name="Youmans B."/>
            <person name="Ayvaz T."/>
            <person name="Ross M."/>
            <person name="Santibanez J."/>
            <person name="Aqrawi P."/>
            <person name="Gross S."/>
            <person name="Joshi V."/>
            <person name="Fowler G."/>
            <person name="Nazareth L."/>
            <person name="Reid J."/>
            <person name="Worley K."/>
            <person name="Petrosino J."/>
            <person name="Highlander S."/>
            <person name="Gibbs R."/>
        </authorList>
    </citation>
    <scope>NUCLEOTIDE SEQUENCE [LARGE SCALE GENOMIC DNA]</scope>
    <source>
        <strain evidence="18">DSM 16973</strain>
    </source>
</reference>
<dbReference type="GO" id="GO:0045259">
    <property type="term" value="C:proton-transporting ATP synthase complex"/>
    <property type="evidence" value="ECO:0007669"/>
    <property type="project" value="UniProtKB-KW"/>
</dbReference>
<dbReference type="PANTHER" id="PTHR48082:SF2">
    <property type="entry name" value="ATP SYNTHASE SUBUNIT ALPHA, MITOCHONDRIAL"/>
    <property type="match status" value="1"/>
</dbReference>
<dbReference type="Proteomes" id="UP000004394">
    <property type="component" value="Unassembled WGS sequence"/>
</dbReference>
<feature type="domain" description="ATP synthase alpha subunit C-terminal" evidence="16">
    <location>
        <begin position="398"/>
        <end position="520"/>
    </location>
</feature>
<evidence type="ECO:0000256" key="6">
    <source>
        <dbReference type="ARBA" id="ARBA00022781"/>
    </source>
</evidence>
<evidence type="ECO:0000256" key="9">
    <source>
        <dbReference type="ARBA" id="ARBA00023065"/>
    </source>
</evidence>
<dbReference type="GO" id="GO:0046933">
    <property type="term" value="F:proton-transporting ATP synthase activity, rotational mechanism"/>
    <property type="evidence" value="ECO:0007669"/>
    <property type="project" value="UniProtKB-UniRule"/>
</dbReference>
<feature type="domain" description="ATPase F1/V1/A1 complex alpha/beta subunit nucleotide-binding" evidence="15">
    <location>
        <begin position="153"/>
        <end position="391"/>
    </location>
</feature>
<dbReference type="EMBL" id="AEEI01000026">
    <property type="protein sequence ID" value="EFM02243.1"/>
    <property type="molecule type" value="Genomic_DNA"/>
</dbReference>
<keyword evidence="18" id="KW-0378">Hydrolase</keyword>
<feature type="domain" description="ATPase F1/V1/A1 complex alpha/beta subunit N-terminal" evidence="17">
    <location>
        <begin position="29"/>
        <end position="93"/>
    </location>
</feature>
<keyword evidence="10 14" id="KW-0472">Membrane</keyword>
<dbReference type="CDD" id="cd01132">
    <property type="entry name" value="F1-ATPase_alpha_CD"/>
    <property type="match status" value="1"/>
</dbReference>
<dbReference type="SUPFAM" id="SSF50615">
    <property type="entry name" value="N-terminal domain of alpha and beta subunits of F1 ATP synthase"/>
    <property type="match status" value="1"/>
</dbReference>
<evidence type="ECO:0000256" key="14">
    <source>
        <dbReference type="HAMAP-Rule" id="MF_01346"/>
    </source>
</evidence>
<keyword evidence="19" id="KW-1185">Reference proteome</keyword>
<dbReference type="PROSITE" id="PS00152">
    <property type="entry name" value="ATPASE_ALPHA_BETA"/>
    <property type="match status" value="1"/>
</dbReference>
<evidence type="ECO:0000256" key="2">
    <source>
        <dbReference type="ARBA" id="ARBA00004170"/>
    </source>
</evidence>
<organism evidence="18 19">
    <name type="scientific">Hoylesella marshii DSM 16973 = JCM 13450</name>
    <dbReference type="NCBI Taxonomy" id="862515"/>
    <lineage>
        <taxon>Bacteria</taxon>
        <taxon>Pseudomonadati</taxon>
        <taxon>Bacteroidota</taxon>
        <taxon>Bacteroidia</taxon>
        <taxon>Bacteroidales</taxon>
        <taxon>Prevotellaceae</taxon>
        <taxon>Hoylesella</taxon>
    </lineage>
</organism>
<evidence type="ECO:0000256" key="4">
    <source>
        <dbReference type="ARBA" id="ARBA00022448"/>
    </source>
</evidence>
<keyword evidence="8 14" id="KW-1278">Translocase</keyword>
<dbReference type="InterPro" id="IPR000194">
    <property type="entry name" value="ATPase_F1/V1/A1_a/bsu_nucl-bd"/>
</dbReference>
<evidence type="ECO:0000256" key="5">
    <source>
        <dbReference type="ARBA" id="ARBA00022741"/>
    </source>
</evidence>
<dbReference type="FunFam" id="3.40.50.300:FF:000002">
    <property type="entry name" value="ATP synthase subunit alpha"/>
    <property type="match status" value="1"/>
</dbReference>
<keyword evidence="12 14" id="KW-0066">ATP synthesis</keyword>
<keyword evidence="9 14" id="KW-0406">Ion transport</keyword>
<comment type="subunit">
    <text evidence="13">F-type ATPases have 2 components, CF(1) - the catalytic core - and CF(0) - the membrane proton channel. CF(1) has five subunits: alpha(3), beta(3), gamma(1), delta(1), epsilon(1). CF(0) has four main subunits: a(1), b(1), b'(1) and c(9-12).</text>
</comment>
<dbReference type="InterPro" id="IPR020003">
    <property type="entry name" value="ATPase_a/bsu_AS"/>
</dbReference>
<keyword evidence="11 14" id="KW-0139">CF(1)</keyword>
<dbReference type="InterPro" id="IPR027417">
    <property type="entry name" value="P-loop_NTPase"/>
</dbReference>
<comment type="caution">
    <text evidence="18">The sequence shown here is derived from an EMBL/GenBank/DDBJ whole genome shotgun (WGS) entry which is preliminary data.</text>
</comment>
<dbReference type="Gene3D" id="2.40.30.20">
    <property type="match status" value="1"/>
</dbReference>
<comment type="similarity">
    <text evidence="3 14">Belongs to the ATPase alpha/beta chains family.</text>
</comment>
<dbReference type="Gene3D" id="1.20.150.20">
    <property type="entry name" value="ATP synthase alpha/beta chain, C-terminal domain"/>
    <property type="match status" value="1"/>
</dbReference>
<evidence type="ECO:0000256" key="10">
    <source>
        <dbReference type="ARBA" id="ARBA00023136"/>
    </source>
</evidence>
<keyword evidence="5 14" id="KW-0547">Nucleotide-binding</keyword>